<dbReference type="Pfam" id="PF13516">
    <property type="entry name" value="LRR_6"/>
    <property type="match status" value="6"/>
</dbReference>
<accession>A0AAD7UEF1</accession>
<dbReference type="PANTHER" id="PTHR24114:SF2">
    <property type="entry name" value="F-BOX DOMAIN-CONTAINING PROTEIN-RELATED"/>
    <property type="match status" value="1"/>
</dbReference>
<dbReference type="InterPro" id="IPR052394">
    <property type="entry name" value="LRR-containing"/>
</dbReference>
<evidence type="ECO:0000313" key="9">
    <source>
        <dbReference type="Proteomes" id="UP001230188"/>
    </source>
</evidence>
<proteinExistence type="predicted"/>
<dbReference type="InterPro" id="IPR001611">
    <property type="entry name" value="Leu-rich_rpt"/>
</dbReference>
<protein>
    <recommendedName>
        <fullName evidence="7">Protein kinase domain-containing protein</fullName>
    </recommendedName>
</protein>
<feature type="compositionally biased region" description="Basic and acidic residues" evidence="6">
    <location>
        <begin position="402"/>
        <end position="425"/>
    </location>
</feature>
<keyword evidence="9" id="KW-1185">Reference proteome</keyword>
<dbReference type="SMART" id="SM00220">
    <property type="entry name" value="S_TKc"/>
    <property type="match status" value="1"/>
</dbReference>
<dbReference type="InterPro" id="IPR008271">
    <property type="entry name" value="Ser/Thr_kinase_AS"/>
</dbReference>
<feature type="region of interest" description="Disordered" evidence="6">
    <location>
        <begin position="373"/>
        <end position="454"/>
    </location>
</feature>
<dbReference type="SMART" id="SM00368">
    <property type="entry name" value="LRR_RI"/>
    <property type="match status" value="9"/>
</dbReference>
<evidence type="ECO:0000256" key="2">
    <source>
        <dbReference type="ARBA" id="ARBA00022737"/>
    </source>
</evidence>
<keyword evidence="1" id="KW-0433">Leucine-rich repeat</keyword>
<dbReference type="SUPFAM" id="SSF56112">
    <property type="entry name" value="Protein kinase-like (PK-like)"/>
    <property type="match status" value="1"/>
</dbReference>
<dbReference type="InterPro" id="IPR011009">
    <property type="entry name" value="Kinase-like_dom_sf"/>
</dbReference>
<dbReference type="InterPro" id="IPR032675">
    <property type="entry name" value="LRR_dom_sf"/>
</dbReference>
<keyword evidence="3 5" id="KW-0547">Nucleotide-binding</keyword>
<comment type="caution">
    <text evidence="8">The sequence shown here is derived from an EMBL/GenBank/DDBJ whole genome shotgun (WGS) entry which is preliminary data.</text>
</comment>
<organism evidence="8 9">
    <name type="scientific">Chrysophaeum taylorii</name>
    <dbReference type="NCBI Taxonomy" id="2483200"/>
    <lineage>
        <taxon>Eukaryota</taxon>
        <taxon>Sar</taxon>
        <taxon>Stramenopiles</taxon>
        <taxon>Ochrophyta</taxon>
        <taxon>Pelagophyceae</taxon>
        <taxon>Pelagomonadales</taxon>
        <taxon>Pelagomonadaceae</taxon>
        <taxon>Chrysophaeum</taxon>
    </lineage>
</organism>
<dbReference type="InterPro" id="IPR000719">
    <property type="entry name" value="Prot_kinase_dom"/>
</dbReference>
<gene>
    <name evidence="8" type="ORF">CTAYLR_003824</name>
</gene>
<keyword evidence="4 5" id="KW-0067">ATP-binding</keyword>
<dbReference type="PROSITE" id="PS50011">
    <property type="entry name" value="PROTEIN_KINASE_DOM"/>
    <property type="match status" value="1"/>
</dbReference>
<name>A0AAD7UEF1_9STRA</name>
<dbReference type="GO" id="GO:0004672">
    <property type="term" value="F:protein kinase activity"/>
    <property type="evidence" value="ECO:0007669"/>
    <property type="project" value="InterPro"/>
</dbReference>
<dbReference type="Proteomes" id="UP001230188">
    <property type="component" value="Unassembled WGS sequence"/>
</dbReference>
<dbReference type="PANTHER" id="PTHR24114">
    <property type="entry name" value="LEUCINE RICH REPEAT FAMILY PROTEIN"/>
    <property type="match status" value="1"/>
</dbReference>
<dbReference type="PROSITE" id="PS00108">
    <property type="entry name" value="PROTEIN_KINASE_ST"/>
    <property type="match status" value="1"/>
</dbReference>
<evidence type="ECO:0000256" key="1">
    <source>
        <dbReference type="ARBA" id="ARBA00022614"/>
    </source>
</evidence>
<keyword evidence="2" id="KW-0677">Repeat</keyword>
<reference evidence="8" key="1">
    <citation type="submission" date="2023-01" db="EMBL/GenBank/DDBJ databases">
        <title>Metagenome sequencing of chrysophaentin producing Chrysophaeum taylorii.</title>
        <authorList>
            <person name="Davison J."/>
            <person name="Bewley C."/>
        </authorList>
    </citation>
    <scope>NUCLEOTIDE SEQUENCE</scope>
    <source>
        <strain evidence="8">NIES-1699</strain>
    </source>
</reference>
<dbReference type="InterPro" id="IPR017441">
    <property type="entry name" value="Protein_kinase_ATP_BS"/>
</dbReference>
<feature type="domain" description="Protein kinase" evidence="7">
    <location>
        <begin position="119"/>
        <end position="378"/>
    </location>
</feature>
<dbReference type="AlphaFoldDB" id="A0AAD7UEF1"/>
<dbReference type="Pfam" id="PF00069">
    <property type="entry name" value="Pkinase"/>
    <property type="match status" value="1"/>
</dbReference>
<dbReference type="EMBL" id="JAQMWT010000359">
    <property type="protein sequence ID" value="KAJ8603207.1"/>
    <property type="molecule type" value="Genomic_DNA"/>
</dbReference>
<evidence type="ECO:0000256" key="4">
    <source>
        <dbReference type="ARBA" id="ARBA00022840"/>
    </source>
</evidence>
<evidence type="ECO:0000256" key="5">
    <source>
        <dbReference type="PROSITE-ProRule" id="PRU10141"/>
    </source>
</evidence>
<feature type="compositionally biased region" description="Basic and acidic residues" evidence="6">
    <location>
        <begin position="435"/>
        <end position="454"/>
    </location>
</feature>
<dbReference type="Gene3D" id="1.10.510.10">
    <property type="entry name" value="Transferase(Phosphotransferase) domain 1"/>
    <property type="match status" value="1"/>
</dbReference>
<dbReference type="GO" id="GO:0005524">
    <property type="term" value="F:ATP binding"/>
    <property type="evidence" value="ECO:0007669"/>
    <property type="project" value="UniProtKB-UniRule"/>
</dbReference>
<dbReference type="Gene3D" id="3.80.10.10">
    <property type="entry name" value="Ribonuclease Inhibitor"/>
    <property type="match status" value="3"/>
</dbReference>
<evidence type="ECO:0000256" key="3">
    <source>
        <dbReference type="ARBA" id="ARBA00022741"/>
    </source>
</evidence>
<evidence type="ECO:0000256" key="6">
    <source>
        <dbReference type="SAM" id="MobiDB-lite"/>
    </source>
</evidence>
<evidence type="ECO:0000259" key="7">
    <source>
        <dbReference type="PROSITE" id="PS50011"/>
    </source>
</evidence>
<sequence length="754" mass="82305">MANLYASLLSLQEQRDNNLSVEVLESTKVTVDSVIETCYAWTCESNWSKYREGRKYADHFQQLETDLRARVDELALAKITSNRGALESSIRRKQNSICARLQGGEEMIYAFDPPDSVNGERASLLGRGAFGRAHRVKERGGLGPRRAMKIVDIDRALDVGVKLETLYNEAKLLASLEHPNIAGYITSFEYGLEFFVVMEYVGGGHLGVQIGKSHDVKTLRRCALQIFGALDYIHAQGVLHRDLKPENVLLVVEGDYSSVKLADFGLATQMVTAGLRSGVATLNYMSPQIAANNQRYDAAAAADDMWGSGCVLGELLAGTRLGDRCPRTAFCNDLQAVEDVCTQSRKADGVLGAIVCDLLKTVPAQRPSAAEAAARLVAGGGGASSERSPPEEPNRGGGGEAAAERMRREQQEQKQEREEAETKAEVKKRRRGAKVAHEQREEKEREEEAERKALPSHGASERVIVKCCTDWRWILEPLETDDRDLAELDLCSGCIGDPDAVRLAAAIEKNTSLQKLNLAGDHVGAESAARLAASLEKNRSLRTLDLTGNRIGARGAARLAKSLEKNASLETLNLAYNHIYAEGAARLAKSLEKNTTLQKLNLAFNDIRDQGAARVAESLEKNRSLQELNLAGNCIYAEGAGHLAECLEKNTSLRTLDLMINEIDAEGAARLAASLEKNRSLQELKLGGNYIYVEGAGHFAECLEKNTSLRTLDLTCNRIGAENTARLVECLEKNPSGMTFGLTCVFPVGVFARI</sequence>
<dbReference type="PROSITE" id="PS00107">
    <property type="entry name" value="PROTEIN_KINASE_ATP"/>
    <property type="match status" value="1"/>
</dbReference>
<evidence type="ECO:0000313" key="8">
    <source>
        <dbReference type="EMBL" id="KAJ8603207.1"/>
    </source>
</evidence>
<feature type="binding site" evidence="5">
    <location>
        <position position="149"/>
    </location>
    <ligand>
        <name>ATP</name>
        <dbReference type="ChEBI" id="CHEBI:30616"/>
    </ligand>
</feature>
<dbReference type="SUPFAM" id="SSF52047">
    <property type="entry name" value="RNI-like"/>
    <property type="match status" value="1"/>
</dbReference>